<proteinExistence type="predicted"/>
<dbReference type="AlphaFoldDB" id="A0A1H9D8K6"/>
<dbReference type="Proteomes" id="UP000199647">
    <property type="component" value="Unassembled WGS sequence"/>
</dbReference>
<evidence type="ECO:0000313" key="1">
    <source>
        <dbReference type="EMBL" id="SEQ09784.1"/>
    </source>
</evidence>
<sequence>MVPETEIRNRVALAIRTGQILHVPYEAVQIASLYNADANAIALELTEAGLRAGINMELGKPSEARPA</sequence>
<name>A0A1H9D8K6_9HYPH</name>
<protein>
    <submittedName>
        <fullName evidence="1">Uncharacterized protein</fullName>
    </submittedName>
</protein>
<dbReference type="EMBL" id="FOFG01000002">
    <property type="protein sequence ID" value="SEQ09784.1"/>
    <property type="molecule type" value="Genomic_DNA"/>
</dbReference>
<organism evidence="1 2">
    <name type="scientific">Faunimonas pinastri</name>
    <dbReference type="NCBI Taxonomy" id="1855383"/>
    <lineage>
        <taxon>Bacteria</taxon>
        <taxon>Pseudomonadati</taxon>
        <taxon>Pseudomonadota</taxon>
        <taxon>Alphaproteobacteria</taxon>
        <taxon>Hyphomicrobiales</taxon>
        <taxon>Afifellaceae</taxon>
        <taxon>Faunimonas</taxon>
    </lineage>
</organism>
<evidence type="ECO:0000313" key="2">
    <source>
        <dbReference type="Proteomes" id="UP000199647"/>
    </source>
</evidence>
<keyword evidence="2" id="KW-1185">Reference proteome</keyword>
<reference evidence="1 2" key="1">
    <citation type="submission" date="2016-10" db="EMBL/GenBank/DDBJ databases">
        <authorList>
            <person name="de Groot N.N."/>
        </authorList>
    </citation>
    <scope>NUCLEOTIDE SEQUENCE [LARGE SCALE GENOMIC DNA]</scope>
    <source>
        <strain evidence="1 2">A52C2</strain>
    </source>
</reference>
<gene>
    <name evidence="1" type="ORF">SAMN05216548_102385</name>
</gene>
<accession>A0A1H9D8K6</accession>
<dbReference type="STRING" id="1855383.SAMN05216548_102385"/>